<evidence type="ECO:0000256" key="1">
    <source>
        <dbReference type="ARBA" id="ARBA00004123"/>
    </source>
</evidence>
<keyword evidence="5" id="KW-0067">ATP-binding</keyword>
<dbReference type="InterPro" id="IPR001650">
    <property type="entry name" value="Helicase_C-like"/>
</dbReference>
<sequence length="1162" mass="132243">MKKFDFRPRTRQQTEAEMLKKLDEVKKKRQQEGNATKSQRLGRLGEVQREKTTELVVLDDSEDEVKFIEVRDRGECMKGKEFVSLDDDNEDADQNDGLIAGNVKLVENDSDSDSDGFISRSKMGVEIETDESCYGVELSREKIREQRFRSRLDSGTRNEDDNDSDNEIFGISEEDAAEGESNSDKDDKDYIDNSDSEDSEVESSESSDYVEEVSSKEEFGVEEDDEEDESEVRLKGKGSGVLLSKGKKDEDDDCGDKDDSFQGGRKANCVAKRTTAHHTSEAGTQRKKLGRVPRPLRVDVQDPHDDDFICVDDDGIHPSSKGTGSQKRKIGVQDLSGKRSFKRKRNRACKEDEVIRILADTILDQAEAPFEEKNEPVEETTLPLKFTFGVEESTPPEKSEEEKELDKLWAEFDLVLWSLNSNYNATVYVWLGVFVFINFIQFYWKMRSVIIVYIMKLMLFYVDQQDEDAADISSEVEADTATLCYQGKHLLVLHEEIGLKCKHCSIVDQEIRYCVPPFSTNPFGRSARRGHSTMQHDVLDGFNHQDSDTQSDCDPNNHAPGTVWDLIPGIGKGMHEHQREGFEFLWKNIAGGTSLDALKEKSSSSGGSGCIISHAPGTGKTRLAIVFIQAYMKLYPTCRPVIIAPRSMLLSWEAEFLKWGVDIPFHNLNKENFSGKENRAAMNFLKRLKPGQCSSASIRIVKLYSWKKETGILGISYGLFEKLAREDKGKRRVRHMTEDDQVRKALLELPHLIVLDEGHTPRNKQSLIWKVLSKVRTQRRIMLSGTPFQNNFDQLYNTLYLVNPKFADEISSKHSKALKKKHGLKENESRGNWFSLTNALGKVIDDGVEDDRLKEVRKVIRPFVHVHKGTILQEELSGLRESLVILEPVGLQKRLLDGLQNMKRQLTFNLDNWISSVSVHPSLLKESGETEELQVDWDELKRLRKNPNASVKTHFLMELIRLSESTNEKVLVFCQYLPPLNLICKQLESQFGWAKGKEVLYMDGALATNKRQSLISHFNDPQSISKVLLASTKACCEGISLVGASRVVLLDVVWNPSVETQAISRAYRLGQEKVVYVYHLVTSGEEEKYCRQVRKERLSELVFYSADKTGNEKKVSSDNSDDPKDRFLEAMVEHERLKDMFKKIIYEPRDSSLVKSFGLTDL</sequence>
<evidence type="ECO:0000313" key="11">
    <source>
        <dbReference type="Proteomes" id="UP001314170"/>
    </source>
</evidence>
<evidence type="ECO:0000313" key="10">
    <source>
        <dbReference type="EMBL" id="CAK7356242.1"/>
    </source>
</evidence>
<dbReference type="InterPro" id="IPR044567">
    <property type="entry name" value="CLSY/DRD1"/>
</dbReference>
<dbReference type="SMART" id="SM00487">
    <property type="entry name" value="DEXDc"/>
    <property type="match status" value="1"/>
</dbReference>
<comment type="subcellular location">
    <subcellularLocation>
        <location evidence="1">Nucleus</location>
    </subcellularLocation>
</comment>
<keyword evidence="2" id="KW-0547">Nucleotide-binding</keyword>
<evidence type="ECO:0000256" key="2">
    <source>
        <dbReference type="ARBA" id="ARBA00022741"/>
    </source>
</evidence>
<organism evidence="10 11">
    <name type="scientific">Dovyalis caffra</name>
    <dbReference type="NCBI Taxonomy" id="77055"/>
    <lineage>
        <taxon>Eukaryota</taxon>
        <taxon>Viridiplantae</taxon>
        <taxon>Streptophyta</taxon>
        <taxon>Embryophyta</taxon>
        <taxon>Tracheophyta</taxon>
        <taxon>Spermatophyta</taxon>
        <taxon>Magnoliopsida</taxon>
        <taxon>eudicotyledons</taxon>
        <taxon>Gunneridae</taxon>
        <taxon>Pentapetalae</taxon>
        <taxon>rosids</taxon>
        <taxon>fabids</taxon>
        <taxon>Malpighiales</taxon>
        <taxon>Salicaceae</taxon>
        <taxon>Flacourtieae</taxon>
        <taxon>Dovyalis</taxon>
    </lineage>
</organism>
<dbReference type="PANTHER" id="PTHR45821">
    <property type="entry name" value="SNF2 DOMAIN-CONTAINING PROTEIN CLASSY 2-RELATED"/>
    <property type="match status" value="1"/>
</dbReference>
<feature type="compositionally biased region" description="Basic and acidic residues" evidence="7">
    <location>
        <begin position="1"/>
        <end position="26"/>
    </location>
</feature>
<dbReference type="SMART" id="SM00490">
    <property type="entry name" value="HELICc"/>
    <property type="match status" value="1"/>
</dbReference>
<comment type="caution">
    <text evidence="10">The sequence shown here is derived from an EMBL/GenBank/DDBJ whole genome shotgun (WGS) entry which is preliminary data.</text>
</comment>
<feature type="domain" description="Helicase C-terminal" evidence="9">
    <location>
        <begin position="955"/>
        <end position="1116"/>
    </location>
</feature>
<dbReference type="InterPro" id="IPR000330">
    <property type="entry name" value="SNF2_N"/>
</dbReference>
<feature type="domain" description="Helicase ATP-binding" evidence="8">
    <location>
        <begin position="601"/>
        <end position="805"/>
    </location>
</feature>
<evidence type="ECO:0000259" key="8">
    <source>
        <dbReference type="PROSITE" id="PS51192"/>
    </source>
</evidence>
<dbReference type="Proteomes" id="UP001314170">
    <property type="component" value="Unassembled WGS sequence"/>
</dbReference>
<dbReference type="InterPro" id="IPR027417">
    <property type="entry name" value="P-loop_NTPase"/>
</dbReference>
<dbReference type="PANTHER" id="PTHR45821:SF5">
    <property type="entry name" value="SNF2 DOMAIN-CONTAINING PROTEIN CLASSY 4"/>
    <property type="match status" value="1"/>
</dbReference>
<dbReference type="Pfam" id="PF00271">
    <property type="entry name" value="Helicase_C"/>
    <property type="match status" value="1"/>
</dbReference>
<keyword evidence="6" id="KW-0539">Nucleus</keyword>
<name>A0AAV1SQF4_9ROSI</name>
<feature type="region of interest" description="Disordered" evidence="7">
    <location>
        <begin position="1"/>
        <end position="45"/>
    </location>
</feature>
<dbReference type="GO" id="GO:0005634">
    <property type="term" value="C:nucleus"/>
    <property type="evidence" value="ECO:0007669"/>
    <property type="project" value="UniProtKB-SubCell"/>
</dbReference>
<dbReference type="SUPFAM" id="SSF52540">
    <property type="entry name" value="P-loop containing nucleoside triphosphate hydrolases"/>
    <property type="match status" value="2"/>
</dbReference>
<dbReference type="PROSITE" id="PS51194">
    <property type="entry name" value="HELICASE_CTER"/>
    <property type="match status" value="1"/>
</dbReference>
<feature type="compositionally biased region" description="Basic and acidic residues" evidence="7">
    <location>
        <begin position="182"/>
        <end position="191"/>
    </location>
</feature>
<dbReference type="Gene3D" id="3.40.50.10810">
    <property type="entry name" value="Tandem AAA-ATPase domain"/>
    <property type="match status" value="1"/>
</dbReference>
<proteinExistence type="predicted"/>
<keyword evidence="11" id="KW-1185">Reference proteome</keyword>
<feature type="compositionally biased region" description="Acidic residues" evidence="7">
    <location>
        <begin position="160"/>
        <end position="178"/>
    </location>
</feature>
<dbReference type="CDD" id="cd18793">
    <property type="entry name" value="SF2_C_SNF"/>
    <property type="match status" value="1"/>
</dbReference>
<evidence type="ECO:0000256" key="5">
    <source>
        <dbReference type="ARBA" id="ARBA00022840"/>
    </source>
</evidence>
<dbReference type="GO" id="GO:0005524">
    <property type="term" value="F:ATP binding"/>
    <property type="evidence" value="ECO:0007669"/>
    <property type="project" value="UniProtKB-KW"/>
</dbReference>
<dbReference type="AlphaFoldDB" id="A0AAV1SQF4"/>
<dbReference type="InterPro" id="IPR038718">
    <property type="entry name" value="SNF2-like_sf"/>
</dbReference>
<evidence type="ECO:0000256" key="6">
    <source>
        <dbReference type="ARBA" id="ARBA00023242"/>
    </source>
</evidence>
<dbReference type="Gene3D" id="3.40.50.300">
    <property type="entry name" value="P-loop containing nucleotide triphosphate hydrolases"/>
    <property type="match status" value="1"/>
</dbReference>
<feature type="compositionally biased region" description="Basic and acidic residues" evidence="7">
    <location>
        <begin position="147"/>
        <end position="159"/>
    </location>
</feature>
<dbReference type="InterPro" id="IPR049730">
    <property type="entry name" value="SNF2/RAD54-like_C"/>
</dbReference>
<feature type="compositionally biased region" description="Acidic residues" evidence="7">
    <location>
        <begin position="220"/>
        <end position="230"/>
    </location>
</feature>
<evidence type="ECO:0000256" key="3">
    <source>
        <dbReference type="ARBA" id="ARBA00022801"/>
    </source>
</evidence>
<reference evidence="10 11" key="1">
    <citation type="submission" date="2024-01" db="EMBL/GenBank/DDBJ databases">
        <authorList>
            <person name="Waweru B."/>
        </authorList>
    </citation>
    <scope>NUCLEOTIDE SEQUENCE [LARGE SCALE GENOMIC DNA]</scope>
</reference>
<dbReference type="GO" id="GO:0080188">
    <property type="term" value="P:gene silencing by siRNA-directed DNA methylation"/>
    <property type="evidence" value="ECO:0007669"/>
    <property type="project" value="InterPro"/>
</dbReference>
<dbReference type="EMBL" id="CAWUPB010001197">
    <property type="protein sequence ID" value="CAK7356242.1"/>
    <property type="molecule type" value="Genomic_DNA"/>
</dbReference>
<gene>
    <name evidence="10" type="ORF">DCAF_LOCUS26512</name>
</gene>
<feature type="region of interest" description="Disordered" evidence="7">
    <location>
        <begin position="147"/>
        <end position="332"/>
    </location>
</feature>
<feature type="compositionally biased region" description="Basic and acidic residues" evidence="7">
    <location>
        <begin position="296"/>
        <end position="307"/>
    </location>
</feature>
<evidence type="ECO:0000259" key="9">
    <source>
        <dbReference type="PROSITE" id="PS51194"/>
    </source>
</evidence>
<dbReference type="InterPro" id="IPR014001">
    <property type="entry name" value="Helicase_ATP-bd"/>
</dbReference>
<keyword evidence="4" id="KW-0347">Helicase</keyword>
<dbReference type="PROSITE" id="PS51192">
    <property type="entry name" value="HELICASE_ATP_BIND_1"/>
    <property type="match status" value="1"/>
</dbReference>
<dbReference type="Pfam" id="PF00176">
    <property type="entry name" value="SNF2-rel_dom"/>
    <property type="match status" value="1"/>
</dbReference>
<protein>
    <submittedName>
        <fullName evidence="10">Uncharacterized protein</fullName>
    </submittedName>
</protein>
<keyword evidence="3" id="KW-0378">Hydrolase</keyword>
<evidence type="ECO:0000256" key="4">
    <source>
        <dbReference type="ARBA" id="ARBA00022806"/>
    </source>
</evidence>
<evidence type="ECO:0000256" key="7">
    <source>
        <dbReference type="SAM" id="MobiDB-lite"/>
    </source>
</evidence>
<dbReference type="GO" id="GO:0016787">
    <property type="term" value="F:hydrolase activity"/>
    <property type="evidence" value="ECO:0007669"/>
    <property type="project" value="UniProtKB-KW"/>
</dbReference>
<accession>A0AAV1SQF4</accession>
<feature type="compositionally biased region" description="Acidic residues" evidence="7">
    <location>
        <begin position="192"/>
        <end position="211"/>
    </location>
</feature>
<dbReference type="GO" id="GO:0004386">
    <property type="term" value="F:helicase activity"/>
    <property type="evidence" value="ECO:0007669"/>
    <property type="project" value="UniProtKB-KW"/>
</dbReference>